<comment type="similarity">
    <text evidence="2">Belongs to the TspO/BZRP family.</text>
</comment>
<feature type="transmembrane region" description="Helical" evidence="6">
    <location>
        <begin position="60"/>
        <end position="80"/>
    </location>
</feature>
<keyword evidence="3 6" id="KW-0812">Transmembrane</keyword>
<dbReference type="Proteomes" id="UP000199518">
    <property type="component" value="Unassembled WGS sequence"/>
</dbReference>
<dbReference type="CDD" id="cd15904">
    <property type="entry name" value="TSPO_MBR"/>
    <property type="match status" value="1"/>
</dbReference>
<reference evidence="8" key="1">
    <citation type="submission" date="2016-10" db="EMBL/GenBank/DDBJ databases">
        <authorList>
            <person name="Varghese N."/>
            <person name="Submissions S."/>
        </authorList>
    </citation>
    <scope>NUCLEOTIDE SEQUENCE [LARGE SCALE GENOMIC DNA]</scope>
    <source>
        <strain evidence="8">DSM 26348</strain>
    </source>
</reference>
<dbReference type="PANTHER" id="PTHR10057:SF0">
    <property type="entry name" value="TRANSLOCATOR PROTEIN"/>
    <property type="match status" value="1"/>
</dbReference>
<dbReference type="PANTHER" id="PTHR10057">
    <property type="entry name" value="PERIPHERAL-TYPE BENZODIAZEPINE RECEPTOR"/>
    <property type="match status" value="1"/>
</dbReference>
<proteinExistence type="inferred from homology"/>
<evidence type="ECO:0000313" key="7">
    <source>
        <dbReference type="EMBL" id="SFJ10352.1"/>
    </source>
</evidence>
<dbReference type="PIRSF" id="PIRSF005859">
    <property type="entry name" value="PBR"/>
    <property type="match status" value="1"/>
</dbReference>
<feature type="transmembrane region" description="Helical" evidence="6">
    <location>
        <begin position="20"/>
        <end position="40"/>
    </location>
</feature>
<protein>
    <submittedName>
        <fullName evidence="7">Tryptophan-rich sensory protein</fullName>
    </submittedName>
</protein>
<dbReference type="FunFam" id="1.20.1260.100:FF:000001">
    <property type="entry name" value="translocator protein 2"/>
    <property type="match status" value="1"/>
</dbReference>
<accession>A0A1I3NMH0</accession>
<dbReference type="STRING" id="1576369.SAMN05421753_115142"/>
<dbReference type="AlphaFoldDB" id="A0A1I3NMH0"/>
<evidence type="ECO:0000256" key="4">
    <source>
        <dbReference type="ARBA" id="ARBA00022989"/>
    </source>
</evidence>
<evidence type="ECO:0000256" key="1">
    <source>
        <dbReference type="ARBA" id="ARBA00004141"/>
    </source>
</evidence>
<dbReference type="GO" id="GO:0033013">
    <property type="term" value="P:tetrapyrrole metabolic process"/>
    <property type="evidence" value="ECO:0007669"/>
    <property type="project" value="UniProtKB-ARBA"/>
</dbReference>
<name>A0A1I3NMH0_9PLAN</name>
<feature type="transmembrane region" description="Helical" evidence="6">
    <location>
        <begin position="92"/>
        <end position="110"/>
    </location>
</feature>
<keyword evidence="4 6" id="KW-1133">Transmembrane helix</keyword>
<dbReference type="InterPro" id="IPR038330">
    <property type="entry name" value="TspO/MBR-related_sf"/>
</dbReference>
<sequence length="169" mass="19262">MSQDHASLPPSGQRTSLPVWLGLPAWVVVSFLPSLTGLFFMPGEWYKTLQRPELAPPNWVFAPVWTTLYFLMGVSAWLVWRQVGWSRGKVPLSLFLCQLVVNGLWTWLFFGLHEIGIALLDLLLMIVLVALTIAAFWKISRPAAVLLLPYLAWISFAGYLNFAFWQLNR</sequence>
<dbReference type="Gene3D" id="1.20.1260.100">
    <property type="entry name" value="TspO/MBR protein"/>
    <property type="match status" value="1"/>
</dbReference>
<evidence type="ECO:0000256" key="2">
    <source>
        <dbReference type="ARBA" id="ARBA00007524"/>
    </source>
</evidence>
<evidence type="ECO:0000313" key="8">
    <source>
        <dbReference type="Proteomes" id="UP000199518"/>
    </source>
</evidence>
<evidence type="ECO:0000256" key="5">
    <source>
        <dbReference type="ARBA" id="ARBA00023136"/>
    </source>
</evidence>
<dbReference type="OrthoDB" id="9795496at2"/>
<keyword evidence="5 6" id="KW-0472">Membrane</keyword>
<dbReference type="InterPro" id="IPR004307">
    <property type="entry name" value="TspO_MBR"/>
</dbReference>
<comment type="subcellular location">
    <subcellularLocation>
        <location evidence="1">Membrane</location>
        <topology evidence="1">Multi-pass membrane protein</topology>
    </subcellularLocation>
</comment>
<dbReference type="Pfam" id="PF03073">
    <property type="entry name" value="TspO_MBR"/>
    <property type="match status" value="1"/>
</dbReference>
<dbReference type="RefSeq" id="WP_092053593.1">
    <property type="nucleotide sequence ID" value="NZ_FOQD01000015.1"/>
</dbReference>
<feature type="transmembrane region" description="Helical" evidence="6">
    <location>
        <begin position="116"/>
        <end position="137"/>
    </location>
</feature>
<gene>
    <name evidence="7" type="ORF">SAMN05421753_115142</name>
</gene>
<dbReference type="GO" id="GO:0016020">
    <property type="term" value="C:membrane"/>
    <property type="evidence" value="ECO:0007669"/>
    <property type="project" value="UniProtKB-SubCell"/>
</dbReference>
<organism evidence="7 8">
    <name type="scientific">Planctomicrobium piriforme</name>
    <dbReference type="NCBI Taxonomy" id="1576369"/>
    <lineage>
        <taxon>Bacteria</taxon>
        <taxon>Pseudomonadati</taxon>
        <taxon>Planctomycetota</taxon>
        <taxon>Planctomycetia</taxon>
        <taxon>Planctomycetales</taxon>
        <taxon>Planctomycetaceae</taxon>
        <taxon>Planctomicrobium</taxon>
    </lineage>
</organism>
<evidence type="ECO:0000256" key="6">
    <source>
        <dbReference type="SAM" id="Phobius"/>
    </source>
</evidence>
<dbReference type="EMBL" id="FOQD01000015">
    <property type="protein sequence ID" value="SFJ10352.1"/>
    <property type="molecule type" value="Genomic_DNA"/>
</dbReference>
<keyword evidence="8" id="KW-1185">Reference proteome</keyword>
<feature type="transmembrane region" description="Helical" evidence="6">
    <location>
        <begin position="144"/>
        <end position="165"/>
    </location>
</feature>
<evidence type="ECO:0000256" key="3">
    <source>
        <dbReference type="ARBA" id="ARBA00022692"/>
    </source>
</evidence>